<gene>
    <name evidence="4" type="ORF">E6K78_11715</name>
</gene>
<dbReference type="Proteomes" id="UP000316609">
    <property type="component" value="Unassembled WGS sequence"/>
</dbReference>
<evidence type="ECO:0000259" key="3">
    <source>
        <dbReference type="Pfam" id="PF13649"/>
    </source>
</evidence>
<keyword evidence="1 4" id="KW-0489">Methyltransferase</keyword>
<sequence>MSHDWDAACYHAVSDPQFAWGLTVLERLSLEGDETVLDAGCGTGRLTACLLDRLPRGRVIAVDSSPAMVARARLHLAAHAGRLEVIQADLGTLSLAAPVDAIFSTATFHWIHDHAGLFARLHATLVAGGRLEAQCGGGPNLARVRARAKRRAAAPRFAPFFRDWRDPWEYADEATTARRLAAAGFASVRTWLEEAPTRFAGPSEYRAFLAGVVIRPYLACLPDDEKAAFVDPLIAQASADQPPWTLDYWRLNMSAVRPA</sequence>
<dbReference type="AlphaFoldDB" id="A0A538TFN1"/>
<reference evidence="4 5" key="1">
    <citation type="journal article" date="2019" name="Nat. Microbiol.">
        <title>Mediterranean grassland soil C-N compound turnover is dependent on rainfall and depth, and is mediated by genomically divergent microorganisms.</title>
        <authorList>
            <person name="Diamond S."/>
            <person name="Andeer P.F."/>
            <person name="Li Z."/>
            <person name="Crits-Christoph A."/>
            <person name="Burstein D."/>
            <person name="Anantharaman K."/>
            <person name="Lane K.R."/>
            <person name="Thomas B.C."/>
            <person name="Pan C."/>
            <person name="Northen T.R."/>
            <person name="Banfield J.F."/>
        </authorList>
    </citation>
    <scope>NUCLEOTIDE SEQUENCE [LARGE SCALE GENOMIC DNA]</scope>
    <source>
        <strain evidence="4">WS_8</strain>
    </source>
</reference>
<evidence type="ECO:0000313" key="5">
    <source>
        <dbReference type="Proteomes" id="UP000316609"/>
    </source>
</evidence>
<feature type="domain" description="Methyltransferase" evidence="3">
    <location>
        <begin position="36"/>
        <end position="129"/>
    </location>
</feature>
<evidence type="ECO:0000256" key="1">
    <source>
        <dbReference type="ARBA" id="ARBA00022603"/>
    </source>
</evidence>
<protein>
    <submittedName>
        <fullName evidence="4">Class I SAM-dependent methyltransferase</fullName>
    </submittedName>
</protein>
<dbReference type="Gene3D" id="3.40.50.150">
    <property type="entry name" value="Vaccinia Virus protein VP39"/>
    <property type="match status" value="1"/>
</dbReference>
<dbReference type="CDD" id="cd02440">
    <property type="entry name" value="AdoMet_MTases"/>
    <property type="match status" value="1"/>
</dbReference>
<comment type="caution">
    <text evidence="4">The sequence shown here is derived from an EMBL/GenBank/DDBJ whole genome shotgun (WGS) entry which is preliminary data.</text>
</comment>
<name>A0A538TFN1_UNCEI</name>
<proteinExistence type="predicted"/>
<dbReference type="PANTHER" id="PTHR43861:SF1">
    <property type="entry name" value="TRANS-ACONITATE 2-METHYLTRANSFERASE"/>
    <property type="match status" value="1"/>
</dbReference>
<keyword evidence="2 4" id="KW-0808">Transferase</keyword>
<dbReference type="GO" id="GO:0032259">
    <property type="term" value="P:methylation"/>
    <property type="evidence" value="ECO:0007669"/>
    <property type="project" value="UniProtKB-KW"/>
</dbReference>
<dbReference type="InterPro" id="IPR029063">
    <property type="entry name" value="SAM-dependent_MTases_sf"/>
</dbReference>
<dbReference type="GO" id="GO:0008168">
    <property type="term" value="F:methyltransferase activity"/>
    <property type="evidence" value="ECO:0007669"/>
    <property type="project" value="UniProtKB-KW"/>
</dbReference>
<accession>A0A538TFN1</accession>
<dbReference type="SUPFAM" id="SSF53335">
    <property type="entry name" value="S-adenosyl-L-methionine-dependent methyltransferases"/>
    <property type="match status" value="1"/>
</dbReference>
<evidence type="ECO:0000313" key="4">
    <source>
        <dbReference type="EMBL" id="TMQ62455.1"/>
    </source>
</evidence>
<dbReference type="PANTHER" id="PTHR43861">
    <property type="entry name" value="TRANS-ACONITATE 2-METHYLTRANSFERASE-RELATED"/>
    <property type="match status" value="1"/>
</dbReference>
<dbReference type="InterPro" id="IPR041698">
    <property type="entry name" value="Methyltransf_25"/>
</dbReference>
<dbReference type="Pfam" id="PF13649">
    <property type="entry name" value="Methyltransf_25"/>
    <property type="match status" value="1"/>
</dbReference>
<evidence type="ECO:0000256" key="2">
    <source>
        <dbReference type="ARBA" id="ARBA00022679"/>
    </source>
</evidence>
<dbReference type="EMBL" id="VBOY01000134">
    <property type="protein sequence ID" value="TMQ62455.1"/>
    <property type="molecule type" value="Genomic_DNA"/>
</dbReference>
<organism evidence="4 5">
    <name type="scientific">Eiseniibacteriota bacterium</name>
    <dbReference type="NCBI Taxonomy" id="2212470"/>
    <lineage>
        <taxon>Bacteria</taxon>
        <taxon>Candidatus Eiseniibacteriota</taxon>
    </lineage>
</organism>